<dbReference type="AlphaFoldDB" id="A0A9N9ENI5"/>
<feature type="non-terminal residue" evidence="1">
    <location>
        <position position="104"/>
    </location>
</feature>
<keyword evidence="2" id="KW-1185">Reference proteome</keyword>
<gene>
    <name evidence="1" type="ORF">DERYTH_LOCUS11876</name>
</gene>
<protein>
    <submittedName>
        <fullName evidence="1">12693_t:CDS:1</fullName>
    </submittedName>
</protein>
<dbReference type="EMBL" id="CAJVPY010007548">
    <property type="protein sequence ID" value="CAG8682240.1"/>
    <property type="molecule type" value="Genomic_DNA"/>
</dbReference>
<dbReference type="Proteomes" id="UP000789405">
    <property type="component" value="Unassembled WGS sequence"/>
</dbReference>
<accession>A0A9N9ENI5</accession>
<proteinExistence type="predicted"/>
<evidence type="ECO:0000313" key="2">
    <source>
        <dbReference type="Proteomes" id="UP000789405"/>
    </source>
</evidence>
<name>A0A9N9ENI5_9GLOM</name>
<dbReference type="OrthoDB" id="2398774at2759"/>
<organism evidence="1 2">
    <name type="scientific">Dentiscutata erythropus</name>
    <dbReference type="NCBI Taxonomy" id="1348616"/>
    <lineage>
        <taxon>Eukaryota</taxon>
        <taxon>Fungi</taxon>
        <taxon>Fungi incertae sedis</taxon>
        <taxon>Mucoromycota</taxon>
        <taxon>Glomeromycotina</taxon>
        <taxon>Glomeromycetes</taxon>
        <taxon>Diversisporales</taxon>
        <taxon>Gigasporaceae</taxon>
        <taxon>Dentiscutata</taxon>
    </lineage>
</organism>
<evidence type="ECO:0000313" key="1">
    <source>
        <dbReference type="EMBL" id="CAG8682240.1"/>
    </source>
</evidence>
<sequence>NEPPIVNKQTNDESIMNIEDHYDYRQVYLKTLINSVSEKLIHEKIAHALFHISLMPTRWFQDNTLSKVDLASNEPFIEASFKKDKDQKALDNLILSYISEQEAS</sequence>
<reference evidence="1" key="1">
    <citation type="submission" date="2021-06" db="EMBL/GenBank/DDBJ databases">
        <authorList>
            <person name="Kallberg Y."/>
            <person name="Tangrot J."/>
            <person name="Rosling A."/>
        </authorList>
    </citation>
    <scope>NUCLEOTIDE SEQUENCE</scope>
    <source>
        <strain evidence="1">MA453B</strain>
    </source>
</reference>
<comment type="caution">
    <text evidence="1">The sequence shown here is derived from an EMBL/GenBank/DDBJ whole genome shotgun (WGS) entry which is preliminary data.</text>
</comment>